<dbReference type="AlphaFoldDB" id="A0A0F9AMP5"/>
<dbReference type="EMBL" id="LAZR01053890">
    <property type="protein sequence ID" value="KKK79739.1"/>
    <property type="molecule type" value="Genomic_DNA"/>
</dbReference>
<feature type="non-terminal residue" evidence="2">
    <location>
        <position position="1"/>
    </location>
</feature>
<gene>
    <name evidence="2" type="ORF">LCGC14_2830460</name>
</gene>
<organism evidence="2">
    <name type="scientific">marine sediment metagenome</name>
    <dbReference type="NCBI Taxonomy" id="412755"/>
    <lineage>
        <taxon>unclassified sequences</taxon>
        <taxon>metagenomes</taxon>
        <taxon>ecological metagenomes</taxon>
    </lineage>
</organism>
<feature type="region of interest" description="Disordered" evidence="1">
    <location>
        <begin position="59"/>
        <end position="85"/>
    </location>
</feature>
<name>A0A0F9AMP5_9ZZZZ</name>
<sequence length="105" mass="11944">LKLYDEEVYREISPPPWAPEDKIACDIFYLRVRLFRADVRDGSFNPDAWTVYLLSEEQQTFTGEPGPTRGPKTSSRTRTYGTGSDSERIRQAISILDGFVAPAEK</sequence>
<evidence type="ECO:0000256" key="1">
    <source>
        <dbReference type="SAM" id="MobiDB-lite"/>
    </source>
</evidence>
<comment type="caution">
    <text evidence="2">The sequence shown here is derived from an EMBL/GenBank/DDBJ whole genome shotgun (WGS) entry which is preliminary data.</text>
</comment>
<evidence type="ECO:0000313" key="2">
    <source>
        <dbReference type="EMBL" id="KKK79739.1"/>
    </source>
</evidence>
<feature type="compositionally biased region" description="Low complexity" evidence="1">
    <location>
        <begin position="73"/>
        <end position="84"/>
    </location>
</feature>
<proteinExistence type="predicted"/>
<protein>
    <submittedName>
        <fullName evidence="2">Uncharacterized protein</fullName>
    </submittedName>
</protein>
<reference evidence="2" key="1">
    <citation type="journal article" date="2015" name="Nature">
        <title>Complex archaea that bridge the gap between prokaryotes and eukaryotes.</title>
        <authorList>
            <person name="Spang A."/>
            <person name="Saw J.H."/>
            <person name="Jorgensen S.L."/>
            <person name="Zaremba-Niedzwiedzka K."/>
            <person name="Martijn J."/>
            <person name="Lind A.E."/>
            <person name="van Eijk R."/>
            <person name="Schleper C."/>
            <person name="Guy L."/>
            <person name="Ettema T.J."/>
        </authorList>
    </citation>
    <scope>NUCLEOTIDE SEQUENCE</scope>
</reference>
<accession>A0A0F9AMP5</accession>